<keyword evidence="2 4" id="KW-0560">Oxidoreductase</keyword>
<evidence type="ECO:0000259" key="5">
    <source>
        <dbReference type="Pfam" id="PF00389"/>
    </source>
</evidence>
<dbReference type="InterPro" id="IPR029753">
    <property type="entry name" value="D-isomer_DH_CS"/>
</dbReference>
<dbReference type="InterPro" id="IPR006139">
    <property type="entry name" value="D-isomer_2_OHA_DH_cat_dom"/>
</dbReference>
<dbReference type="PANTHER" id="PTHR43026:SF1">
    <property type="entry name" value="2-HYDROXYACID DEHYDROGENASE HOMOLOG 1-RELATED"/>
    <property type="match status" value="1"/>
</dbReference>
<comment type="caution">
    <text evidence="7">The sequence shown here is derived from an EMBL/GenBank/DDBJ whole genome shotgun (WGS) entry which is preliminary data.</text>
</comment>
<dbReference type="InterPro" id="IPR036291">
    <property type="entry name" value="NAD(P)-bd_dom_sf"/>
</dbReference>
<evidence type="ECO:0000313" key="7">
    <source>
        <dbReference type="EMBL" id="MFD0947467.1"/>
    </source>
</evidence>
<comment type="similarity">
    <text evidence="1 4">Belongs to the D-isomer specific 2-hydroxyacid dehydrogenase family.</text>
</comment>
<dbReference type="Pfam" id="PF00389">
    <property type="entry name" value="2-Hacid_dh"/>
    <property type="match status" value="1"/>
</dbReference>
<accession>A0ABW3HD93</accession>
<protein>
    <submittedName>
        <fullName evidence="7">Hydroxyacid dehydrogenase</fullName>
    </submittedName>
</protein>
<keyword evidence="8" id="KW-1185">Reference proteome</keyword>
<name>A0ABW3HD93_9SPHN</name>
<dbReference type="InterPro" id="IPR058205">
    <property type="entry name" value="D-LDH-like"/>
</dbReference>
<dbReference type="PROSITE" id="PS00670">
    <property type="entry name" value="D_2_HYDROXYACID_DH_2"/>
    <property type="match status" value="1"/>
</dbReference>
<evidence type="ECO:0000256" key="2">
    <source>
        <dbReference type="ARBA" id="ARBA00023002"/>
    </source>
</evidence>
<dbReference type="CDD" id="cd12187">
    <property type="entry name" value="LDH_like_1"/>
    <property type="match status" value="1"/>
</dbReference>
<dbReference type="RefSeq" id="WP_264945270.1">
    <property type="nucleotide sequence ID" value="NZ_JAPDRA010000007.1"/>
</dbReference>
<dbReference type="SUPFAM" id="SSF51735">
    <property type="entry name" value="NAD(P)-binding Rossmann-fold domains"/>
    <property type="match status" value="1"/>
</dbReference>
<evidence type="ECO:0000256" key="1">
    <source>
        <dbReference type="ARBA" id="ARBA00005854"/>
    </source>
</evidence>
<evidence type="ECO:0000256" key="3">
    <source>
        <dbReference type="ARBA" id="ARBA00023027"/>
    </source>
</evidence>
<dbReference type="InterPro" id="IPR006140">
    <property type="entry name" value="D-isomer_DH_NAD-bd"/>
</dbReference>
<gene>
    <name evidence="7" type="ORF">ACFQ1E_14040</name>
</gene>
<evidence type="ECO:0000256" key="4">
    <source>
        <dbReference type="RuleBase" id="RU003719"/>
    </source>
</evidence>
<dbReference type="Pfam" id="PF02826">
    <property type="entry name" value="2-Hacid_dh_C"/>
    <property type="match status" value="1"/>
</dbReference>
<dbReference type="Proteomes" id="UP001596977">
    <property type="component" value="Unassembled WGS sequence"/>
</dbReference>
<feature type="domain" description="D-isomer specific 2-hydroxyacid dehydrogenase NAD-binding" evidence="6">
    <location>
        <begin position="106"/>
        <end position="302"/>
    </location>
</feature>
<reference evidence="8" key="1">
    <citation type="journal article" date="2019" name="Int. J. Syst. Evol. Microbiol.">
        <title>The Global Catalogue of Microorganisms (GCM) 10K type strain sequencing project: providing services to taxonomists for standard genome sequencing and annotation.</title>
        <authorList>
            <consortium name="The Broad Institute Genomics Platform"/>
            <consortium name="The Broad Institute Genome Sequencing Center for Infectious Disease"/>
            <person name="Wu L."/>
            <person name="Ma J."/>
        </authorList>
    </citation>
    <scope>NUCLEOTIDE SEQUENCE [LARGE SCALE GENOMIC DNA]</scope>
    <source>
        <strain evidence="8">CCUG 62982</strain>
    </source>
</reference>
<proteinExistence type="inferred from homology"/>
<evidence type="ECO:0000313" key="8">
    <source>
        <dbReference type="Proteomes" id="UP001596977"/>
    </source>
</evidence>
<organism evidence="7 8">
    <name type="scientific">Sphingomonas canadensis</name>
    <dbReference type="NCBI Taxonomy" id="1219257"/>
    <lineage>
        <taxon>Bacteria</taxon>
        <taxon>Pseudomonadati</taxon>
        <taxon>Pseudomonadota</taxon>
        <taxon>Alphaproteobacteria</taxon>
        <taxon>Sphingomonadales</taxon>
        <taxon>Sphingomonadaceae</taxon>
        <taxon>Sphingomonas</taxon>
    </lineage>
</organism>
<sequence>MDIMVFEAEDWETEACAALTPAHHLRCTIDPLNQATAPLYGEAEIVTTFVDSRLDAATLSLLPKLRMIATRSTGFDHIDLDYCAQRKIAVSNVPSYGDVTVAEHVFTLLLALARNLVPTVEGARSGRFDQSDLRGIDLYGKTIGVIGTGRIGRRVIAIAKGFGMEVVAADLAPDAALGRELGFTYAELSELLRTADVISLNVPATASTRNLIGDTEFALMKPGAILINTARGNVVEVDALVRALTSGRLRAAGLDVLPQEPLMRDEAEIFRAAAPDAASVRELLANHILMSMPNVLVTPHVAYNTVEARRRIVETSIANIVAFAEGKPINLVGAG</sequence>
<feature type="domain" description="D-isomer specific 2-hydroxyacid dehydrogenase catalytic" evidence="5">
    <location>
        <begin position="16"/>
        <end position="330"/>
    </location>
</feature>
<dbReference type="Gene3D" id="3.40.50.720">
    <property type="entry name" value="NAD(P)-binding Rossmann-like Domain"/>
    <property type="match status" value="2"/>
</dbReference>
<dbReference type="PROSITE" id="PS00671">
    <property type="entry name" value="D_2_HYDROXYACID_DH_3"/>
    <property type="match status" value="1"/>
</dbReference>
<dbReference type="EMBL" id="JBHTJG010000007">
    <property type="protein sequence ID" value="MFD0947467.1"/>
    <property type="molecule type" value="Genomic_DNA"/>
</dbReference>
<evidence type="ECO:0000259" key="6">
    <source>
        <dbReference type="Pfam" id="PF02826"/>
    </source>
</evidence>
<keyword evidence="3" id="KW-0520">NAD</keyword>
<dbReference type="PANTHER" id="PTHR43026">
    <property type="entry name" value="2-HYDROXYACID DEHYDROGENASE HOMOLOG 1-RELATED"/>
    <property type="match status" value="1"/>
</dbReference>
<dbReference type="SUPFAM" id="SSF52283">
    <property type="entry name" value="Formate/glycerate dehydrogenase catalytic domain-like"/>
    <property type="match status" value="1"/>
</dbReference>